<dbReference type="Pfam" id="PF22794">
    <property type="entry name" value="jr-ZPR1"/>
    <property type="match status" value="1"/>
</dbReference>
<dbReference type="Gene3D" id="2.60.120.1040">
    <property type="entry name" value="ZPR1, A/B domain"/>
    <property type="match status" value="1"/>
</dbReference>
<comment type="similarity">
    <text evidence="1">Belongs to the ZPR1 family.</text>
</comment>
<name>A0A381NYR7_9ZZZZ</name>
<sequence length="192" mass="20785">MESSVEQPCPLCHSEDGLTMLTLSTEIPYFGEHTQITLICDSCGWKHTDFIPSEGLKPGAWTLALDSEENLAARVVRSSSCTIRITGLDLEVSPGSSSSGFISNVEGVIKRFEDAIGIVLKGPDGEIDDVRGSANDLLEKLERIKSGDSSSKIELLDPRGRSQILHVNAVSRDLTEDESATLQVGYDLPYMG</sequence>
<proteinExistence type="inferred from homology"/>
<dbReference type="InterPro" id="IPR004470">
    <property type="entry name" value="ZPR1-like_arc"/>
</dbReference>
<reference evidence="6" key="1">
    <citation type="submission" date="2018-05" db="EMBL/GenBank/DDBJ databases">
        <authorList>
            <person name="Lanie J.A."/>
            <person name="Ng W.-L."/>
            <person name="Kazmierczak K.M."/>
            <person name="Andrzejewski T.M."/>
            <person name="Davidsen T.M."/>
            <person name="Wayne K.J."/>
            <person name="Tettelin H."/>
            <person name="Glass J.I."/>
            <person name="Rusch D."/>
            <person name="Podicherti R."/>
            <person name="Tsui H.-C.T."/>
            <person name="Winkler M.E."/>
        </authorList>
    </citation>
    <scope>NUCLEOTIDE SEQUENCE</scope>
</reference>
<dbReference type="InterPro" id="IPR040141">
    <property type="entry name" value="ZPR1"/>
</dbReference>
<protein>
    <recommendedName>
        <fullName evidence="5">Zinc finger ZPR1-type domain-containing protein</fullName>
    </recommendedName>
</protein>
<dbReference type="PANTHER" id="PTHR10876:SF0">
    <property type="entry name" value="ZINC FINGER PROTEIN ZPR1"/>
    <property type="match status" value="1"/>
</dbReference>
<evidence type="ECO:0000256" key="4">
    <source>
        <dbReference type="ARBA" id="ARBA00022833"/>
    </source>
</evidence>
<dbReference type="NCBIfam" id="TIGR00340">
    <property type="entry name" value="zpr1_rel"/>
    <property type="match status" value="1"/>
</dbReference>
<dbReference type="PANTHER" id="PTHR10876">
    <property type="entry name" value="ZINC FINGER PROTEIN ZPR1"/>
    <property type="match status" value="1"/>
</dbReference>
<dbReference type="NCBIfam" id="TIGR00310">
    <property type="entry name" value="ZPR1_znf"/>
    <property type="match status" value="1"/>
</dbReference>
<dbReference type="AlphaFoldDB" id="A0A381NYR7"/>
<dbReference type="Pfam" id="PF03367">
    <property type="entry name" value="Zn_ribbon_ZPR1"/>
    <property type="match status" value="1"/>
</dbReference>
<dbReference type="InterPro" id="IPR042452">
    <property type="entry name" value="ZPR1_Znf1/2"/>
</dbReference>
<organism evidence="6">
    <name type="scientific">marine metagenome</name>
    <dbReference type="NCBI Taxonomy" id="408172"/>
    <lineage>
        <taxon>unclassified sequences</taxon>
        <taxon>metagenomes</taxon>
        <taxon>ecological metagenomes</taxon>
    </lineage>
</organism>
<evidence type="ECO:0000256" key="3">
    <source>
        <dbReference type="ARBA" id="ARBA00022771"/>
    </source>
</evidence>
<keyword evidence="4" id="KW-0862">Zinc</keyword>
<dbReference type="SMART" id="SM00709">
    <property type="entry name" value="Zpr1"/>
    <property type="match status" value="1"/>
</dbReference>
<dbReference type="GO" id="GO:0005634">
    <property type="term" value="C:nucleus"/>
    <property type="evidence" value="ECO:0007669"/>
    <property type="project" value="TreeGrafter"/>
</dbReference>
<feature type="domain" description="Zinc finger ZPR1-type" evidence="5">
    <location>
        <begin position="7"/>
        <end position="166"/>
    </location>
</feature>
<dbReference type="GO" id="GO:0008270">
    <property type="term" value="F:zinc ion binding"/>
    <property type="evidence" value="ECO:0007669"/>
    <property type="project" value="UniProtKB-KW"/>
</dbReference>
<accession>A0A381NYR7</accession>
<dbReference type="InterPro" id="IPR042451">
    <property type="entry name" value="ZPR1_A/B_dom"/>
</dbReference>
<dbReference type="Gene3D" id="2.20.25.420">
    <property type="entry name" value="ZPR1, zinc finger domain"/>
    <property type="match status" value="1"/>
</dbReference>
<evidence type="ECO:0000259" key="5">
    <source>
        <dbReference type="SMART" id="SM00709"/>
    </source>
</evidence>
<gene>
    <name evidence="6" type="ORF">METZ01_LOCUS12198</name>
</gene>
<dbReference type="InterPro" id="IPR056180">
    <property type="entry name" value="ZPR1_jr_dom"/>
</dbReference>
<keyword evidence="2" id="KW-0479">Metal-binding</keyword>
<evidence type="ECO:0000313" key="6">
    <source>
        <dbReference type="EMBL" id="SUZ59344.1"/>
    </source>
</evidence>
<keyword evidence="3" id="KW-0863">Zinc-finger</keyword>
<evidence type="ECO:0000256" key="2">
    <source>
        <dbReference type="ARBA" id="ARBA00022723"/>
    </source>
</evidence>
<evidence type="ECO:0000256" key="1">
    <source>
        <dbReference type="ARBA" id="ARBA00008354"/>
    </source>
</evidence>
<dbReference type="InterPro" id="IPR004457">
    <property type="entry name" value="Znf_ZPR1"/>
</dbReference>
<dbReference type="EMBL" id="UINC01000672">
    <property type="protein sequence ID" value="SUZ59344.1"/>
    <property type="molecule type" value="Genomic_DNA"/>
</dbReference>